<keyword evidence="3 4" id="KW-0413">Isomerase</keyword>
<evidence type="ECO:0000256" key="2">
    <source>
        <dbReference type="ARBA" id="ARBA00022694"/>
    </source>
</evidence>
<evidence type="ECO:0000256" key="3">
    <source>
        <dbReference type="ARBA" id="ARBA00023235"/>
    </source>
</evidence>
<dbReference type="NCBIfam" id="TIGR00071">
    <property type="entry name" value="hisT_truA"/>
    <property type="match status" value="1"/>
</dbReference>
<dbReference type="AlphaFoldDB" id="A0A8S9JEZ9"/>
<dbReference type="PANTHER" id="PTHR11142:SF0">
    <property type="entry name" value="TRNA PSEUDOURIDINE SYNTHASE-LIKE 1"/>
    <property type="match status" value="1"/>
</dbReference>
<dbReference type="Proteomes" id="UP000712281">
    <property type="component" value="Unassembled WGS sequence"/>
</dbReference>
<dbReference type="Gene3D" id="3.30.70.660">
    <property type="entry name" value="Pseudouridine synthase I, catalytic domain, C-terminal subdomain"/>
    <property type="match status" value="1"/>
</dbReference>
<dbReference type="GO" id="GO:0031119">
    <property type="term" value="P:tRNA pseudouridine synthesis"/>
    <property type="evidence" value="ECO:0007669"/>
    <property type="project" value="TreeGrafter"/>
</dbReference>
<accession>A0A8S9JEZ9</accession>
<feature type="compositionally biased region" description="Basic residues" evidence="5">
    <location>
        <begin position="82"/>
        <end position="95"/>
    </location>
</feature>
<dbReference type="CDD" id="cd02570">
    <property type="entry name" value="PseudoU_synth_EcTruA"/>
    <property type="match status" value="1"/>
</dbReference>
<evidence type="ECO:0000256" key="5">
    <source>
        <dbReference type="SAM" id="MobiDB-lite"/>
    </source>
</evidence>
<dbReference type="InterPro" id="IPR001406">
    <property type="entry name" value="PsdUridine_synth_TruA"/>
</dbReference>
<dbReference type="Gene3D" id="3.30.70.580">
    <property type="entry name" value="Pseudouridine synthase I, catalytic domain, N-terminal subdomain"/>
    <property type="match status" value="1"/>
</dbReference>
<dbReference type="FunFam" id="3.30.70.580:FF:000001">
    <property type="entry name" value="tRNA pseudouridine synthase A"/>
    <property type="match status" value="1"/>
</dbReference>
<feature type="domain" description="Pseudouridine synthase I TruA alpha/beta" evidence="6">
    <location>
        <begin position="280"/>
        <end position="386"/>
    </location>
</feature>
<comment type="caution">
    <text evidence="7">The sequence shown here is derived from an EMBL/GenBank/DDBJ whole genome shotgun (WGS) entry which is preliminary data.</text>
</comment>
<dbReference type="EMBL" id="QGKW02001660">
    <property type="protein sequence ID" value="KAF2580153.1"/>
    <property type="molecule type" value="Genomic_DNA"/>
</dbReference>
<dbReference type="EC" id="5.4.99.12" evidence="4"/>
<sequence length="416" mass="47212">MSSSTMSSSPAAVITALDRIDRELGSRFRRKRIEICRALFSGRRERARERERSRAAVREKGDVKTQRLETLEKNLGTRLAFRRNKKKKKKKKKKMSSATPALAPSLFTNGSLSSPHNISKTDLNSFVKVSDPGGFKWRLVIAYDGTKFAGWQYQESPPTVQSMLEKALTQITKLQRKELHLVGAGRTDAGVHAWGQVAHFVTPFNYTTLDSIHAALNGLLPQDIRVREIGAAVPEFHARFSCRSKVYRYQIYSDTFMDPFQRHFAYHTAYKLNACKMREAAQHFVGKHDFSAFANATREDGVPDPLKTISRFDVIEMGSLLHLEVEGSGFMYRQVRNMVALLIQVGKEALDSDIVPMILETKDRRELAKYTLPAPPHGLCLVSVKYKEDHLQLPPDCPLTSFGRHHTITKCKLPFY</sequence>
<organism evidence="7 8">
    <name type="scientific">Brassica cretica</name>
    <name type="common">Mustard</name>
    <dbReference type="NCBI Taxonomy" id="69181"/>
    <lineage>
        <taxon>Eukaryota</taxon>
        <taxon>Viridiplantae</taxon>
        <taxon>Streptophyta</taxon>
        <taxon>Embryophyta</taxon>
        <taxon>Tracheophyta</taxon>
        <taxon>Spermatophyta</taxon>
        <taxon>Magnoliopsida</taxon>
        <taxon>eudicotyledons</taxon>
        <taxon>Gunneridae</taxon>
        <taxon>Pentapetalae</taxon>
        <taxon>rosids</taxon>
        <taxon>malvids</taxon>
        <taxon>Brassicales</taxon>
        <taxon>Brassicaceae</taxon>
        <taxon>Brassiceae</taxon>
        <taxon>Brassica</taxon>
    </lineage>
</organism>
<feature type="region of interest" description="Disordered" evidence="5">
    <location>
        <begin position="82"/>
        <end position="102"/>
    </location>
</feature>
<protein>
    <recommendedName>
        <fullName evidence="4">tRNA pseudouridine synthase</fullName>
        <ecNumber evidence="4">5.4.99.12</ecNumber>
    </recommendedName>
</protein>
<feature type="domain" description="Pseudouridine synthase I TruA alpha/beta" evidence="6">
    <location>
        <begin position="141"/>
        <end position="240"/>
    </location>
</feature>
<dbReference type="InterPro" id="IPR020094">
    <property type="entry name" value="TruA/RsuA/RluB/E/F_N"/>
</dbReference>
<evidence type="ECO:0000256" key="4">
    <source>
        <dbReference type="RuleBase" id="RU003792"/>
    </source>
</evidence>
<dbReference type="GO" id="GO:0160147">
    <property type="term" value="F:tRNA pseudouridine(38-40) synthase activity"/>
    <property type="evidence" value="ECO:0007669"/>
    <property type="project" value="UniProtKB-EC"/>
</dbReference>
<dbReference type="PANTHER" id="PTHR11142">
    <property type="entry name" value="PSEUDOURIDYLATE SYNTHASE"/>
    <property type="match status" value="1"/>
</dbReference>
<evidence type="ECO:0000313" key="7">
    <source>
        <dbReference type="EMBL" id="KAF2580153.1"/>
    </source>
</evidence>
<dbReference type="InterPro" id="IPR020103">
    <property type="entry name" value="PsdUridine_synth_cat_dom_sf"/>
</dbReference>
<dbReference type="InterPro" id="IPR020095">
    <property type="entry name" value="PsdUridine_synth_TruA_C"/>
</dbReference>
<dbReference type="SUPFAM" id="SSF55120">
    <property type="entry name" value="Pseudouridine synthase"/>
    <property type="match status" value="1"/>
</dbReference>
<comment type="catalytic activity">
    <reaction evidence="4">
        <text>uridine(38/39/40) in tRNA = pseudouridine(38/39/40) in tRNA</text>
        <dbReference type="Rhea" id="RHEA:22376"/>
        <dbReference type="Rhea" id="RHEA-COMP:10085"/>
        <dbReference type="Rhea" id="RHEA-COMP:10087"/>
        <dbReference type="ChEBI" id="CHEBI:65314"/>
        <dbReference type="ChEBI" id="CHEBI:65315"/>
        <dbReference type="EC" id="5.4.99.12"/>
    </reaction>
</comment>
<evidence type="ECO:0000256" key="1">
    <source>
        <dbReference type="ARBA" id="ARBA00009375"/>
    </source>
</evidence>
<evidence type="ECO:0000259" key="6">
    <source>
        <dbReference type="Pfam" id="PF01416"/>
    </source>
</evidence>
<comment type="similarity">
    <text evidence="1 4">Belongs to the tRNA pseudouridine synthase TruA family.</text>
</comment>
<keyword evidence="2 4" id="KW-0819">tRNA processing</keyword>
<dbReference type="FunFam" id="3.30.70.660:FF:000020">
    <property type="entry name" value="tRNA pseudouridine synthase"/>
    <property type="match status" value="1"/>
</dbReference>
<gene>
    <name evidence="7" type="ORF">F2Q68_00002704</name>
</gene>
<dbReference type="GO" id="GO:0003723">
    <property type="term" value="F:RNA binding"/>
    <property type="evidence" value="ECO:0007669"/>
    <property type="project" value="InterPro"/>
</dbReference>
<reference evidence="7" key="1">
    <citation type="submission" date="2019-12" db="EMBL/GenBank/DDBJ databases">
        <title>Genome sequencing and annotation of Brassica cretica.</title>
        <authorList>
            <person name="Studholme D.J."/>
            <person name="Sarris P.F."/>
        </authorList>
    </citation>
    <scope>NUCLEOTIDE SEQUENCE</scope>
    <source>
        <strain evidence="7">PFS-001/15</strain>
        <tissue evidence="7">Leaf</tissue>
    </source>
</reference>
<name>A0A8S9JEZ9_BRACR</name>
<dbReference type="InterPro" id="IPR020097">
    <property type="entry name" value="PsdUridine_synth_TruA_a/b_dom"/>
</dbReference>
<dbReference type="Pfam" id="PF01416">
    <property type="entry name" value="PseudoU_synth_1"/>
    <property type="match status" value="2"/>
</dbReference>
<dbReference type="HAMAP" id="MF_00171">
    <property type="entry name" value="TruA"/>
    <property type="match status" value="1"/>
</dbReference>
<proteinExistence type="inferred from homology"/>
<evidence type="ECO:0000313" key="8">
    <source>
        <dbReference type="Proteomes" id="UP000712281"/>
    </source>
</evidence>